<accession>A0A246JRR1</accession>
<protein>
    <submittedName>
        <fullName evidence="1">Uncharacterized protein</fullName>
    </submittedName>
</protein>
<sequence>MAFSDYSITPSANLTLAGLSLAENSTALASYNNQVRQLMADGKELANTVAALGNPLLLTGGTVTGNIIRSGFGGHYYANDAAHTGPRIYSLVDGSAAPTSPPAGSVVFYYAA</sequence>
<comment type="caution">
    <text evidence="1">The sequence shown here is derived from an EMBL/GenBank/DDBJ whole genome shotgun (WGS) entry which is preliminary data.</text>
</comment>
<proteinExistence type="predicted"/>
<name>A0A246JRR1_9SPHN</name>
<organism evidence="1 2">
    <name type="scientific">Sphingopyxis bauzanensis</name>
    <dbReference type="NCBI Taxonomy" id="651663"/>
    <lineage>
        <taxon>Bacteria</taxon>
        <taxon>Pseudomonadati</taxon>
        <taxon>Pseudomonadota</taxon>
        <taxon>Alphaproteobacteria</taxon>
        <taxon>Sphingomonadales</taxon>
        <taxon>Sphingomonadaceae</taxon>
        <taxon>Sphingopyxis</taxon>
    </lineage>
</organism>
<dbReference type="RefSeq" id="WP_088441822.1">
    <property type="nucleotide sequence ID" value="NZ_BMMC01000002.1"/>
</dbReference>
<evidence type="ECO:0000313" key="1">
    <source>
        <dbReference type="EMBL" id="OWQ95721.1"/>
    </source>
</evidence>
<dbReference type="EMBL" id="NISK01000003">
    <property type="protein sequence ID" value="OWQ95721.1"/>
    <property type="molecule type" value="Genomic_DNA"/>
</dbReference>
<gene>
    <name evidence="1" type="ORF">CDQ92_13125</name>
</gene>
<evidence type="ECO:0000313" key="2">
    <source>
        <dbReference type="Proteomes" id="UP000197361"/>
    </source>
</evidence>
<dbReference type="Proteomes" id="UP000197361">
    <property type="component" value="Unassembled WGS sequence"/>
</dbReference>
<dbReference type="OrthoDB" id="7450454at2"/>
<reference evidence="1 2" key="1">
    <citation type="journal article" date="2010" name="Int. J. Syst. Evol. Microbiol.">
        <title>Sphingopyxis bauzanensis sp. nov., a psychrophilic bacterium isolated from soil.</title>
        <authorList>
            <person name="Zhang D.C."/>
            <person name="Liu H.C."/>
            <person name="Xin Y.H."/>
            <person name="Zhou Y.G."/>
            <person name="Schinner F."/>
            <person name="Margesin R."/>
        </authorList>
    </citation>
    <scope>NUCLEOTIDE SEQUENCE [LARGE SCALE GENOMIC DNA]</scope>
    <source>
        <strain evidence="1 2">DSM 22271</strain>
    </source>
</reference>
<dbReference type="AlphaFoldDB" id="A0A246JRR1"/>
<keyword evidence="2" id="KW-1185">Reference proteome</keyword>